<evidence type="ECO:0000313" key="3">
    <source>
        <dbReference type="Proteomes" id="UP000028534"/>
    </source>
</evidence>
<evidence type="ECO:0000256" key="1">
    <source>
        <dbReference type="SAM" id="Phobius"/>
    </source>
</evidence>
<dbReference type="RefSeq" id="WP_155276544.1">
    <property type="nucleotide sequence ID" value="NZ_CALUBW010000003.1"/>
</dbReference>
<organism evidence="2 3">
    <name type="scientific">Sphingobium yanoikuyae</name>
    <name type="common">Sphingomonas yanoikuyae</name>
    <dbReference type="NCBI Taxonomy" id="13690"/>
    <lineage>
        <taxon>Bacteria</taxon>
        <taxon>Pseudomonadati</taxon>
        <taxon>Pseudomonadota</taxon>
        <taxon>Alphaproteobacteria</taxon>
        <taxon>Sphingomonadales</taxon>
        <taxon>Sphingomonadaceae</taxon>
        <taxon>Sphingobium</taxon>
    </lineage>
</organism>
<feature type="transmembrane region" description="Helical" evidence="1">
    <location>
        <begin position="122"/>
        <end position="144"/>
    </location>
</feature>
<sequence length="216" mass="23295">MKMAIARAMMIMAVRCLSDFRRDWALAMQAEFDVAAEAGNALSFAFGCLLGAWREVPTHKEGRFAIASYFLAIGVIVPLGGLLLSSVASGYSYLAPAEAGAGNIFGSGRPVFPVTYANQSGLSLLAILTFGLGLGHLYIAWVILDRNWMRVAVAGRIGAAVMATIVTFTGVLFLYDTCALPQVVAIAIELSAIWLLARWHADLTDDDSWQPRPHSR</sequence>
<protein>
    <submittedName>
        <fullName evidence="2">Uncharacterized protein</fullName>
    </submittedName>
</protein>
<reference evidence="2 3" key="1">
    <citation type="submission" date="2014-03" db="EMBL/GenBank/DDBJ databases">
        <title>Genome sequence of Sphingobium yanoikuyae B1.</title>
        <authorList>
            <person name="Gan H.M."/>
            <person name="Gan H.Y."/>
            <person name="Savka M.A."/>
        </authorList>
    </citation>
    <scope>NUCLEOTIDE SEQUENCE [LARGE SCALE GENOMIC DNA]</scope>
    <source>
        <strain evidence="2 3">B1</strain>
    </source>
</reference>
<keyword evidence="1" id="KW-0812">Transmembrane</keyword>
<dbReference type="eggNOG" id="ENOG5030UZX">
    <property type="taxonomic scope" value="Bacteria"/>
</dbReference>
<name>A0A084E282_SPHYA</name>
<comment type="caution">
    <text evidence="2">The sequence shown here is derived from an EMBL/GenBank/DDBJ whole genome shotgun (WGS) entry which is preliminary data.</text>
</comment>
<accession>A0A084E282</accession>
<gene>
    <name evidence="2" type="ORF">CP98_05201</name>
</gene>
<feature type="transmembrane region" description="Helical" evidence="1">
    <location>
        <begin position="64"/>
        <end position="84"/>
    </location>
</feature>
<dbReference type="EMBL" id="JGVR01000074">
    <property type="protein sequence ID" value="KEZ12074.1"/>
    <property type="molecule type" value="Genomic_DNA"/>
</dbReference>
<proteinExistence type="predicted"/>
<dbReference type="Proteomes" id="UP000028534">
    <property type="component" value="Unassembled WGS sequence"/>
</dbReference>
<feature type="transmembrane region" description="Helical" evidence="1">
    <location>
        <begin position="151"/>
        <end position="173"/>
    </location>
</feature>
<feature type="transmembrane region" description="Helical" evidence="1">
    <location>
        <begin position="179"/>
        <end position="197"/>
    </location>
</feature>
<keyword evidence="1" id="KW-0472">Membrane</keyword>
<evidence type="ECO:0000313" key="2">
    <source>
        <dbReference type="EMBL" id="KEZ12074.1"/>
    </source>
</evidence>
<dbReference type="PATRIC" id="fig|13690.10.peg.5385"/>
<dbReference type="AlphaFoldDB" id="A0A084E282"/>
<keyword evidence="1" id="KW-1133">Transmembrane helix</keyword>